<comment type="caution">
    <text evidence="1">The sequence shown here is derived from an EMBL/GenBank/DDBJ whole genome shotgun (WGS) entry which is preliminary data.</text>
</comment>
<evidence type="ECO:0000313" key="1">
    <source>
        <dbReference type="EMBL" id="MCF5063719.1"/>
    </source>
</evidence>
<dbReference type="AlphaFoldDB" id="A0A9Q3X5X5"/>
<protein>
    <submittedName>
        <fullName evidence="1">DUF1289 domain-containing protein</fullName>
    </submittedName>
</protein>
<sequence>MGLLRSPTRASPLATLIAVHCTGCQRAVDEIKRWMRGRWQAGLCGEPACPRWAAQQPQNLTPWFT</sequence>
<accession>A0A9Q3X5X5</accession>
<reference evidence="1" key="1">
    <citation type="submission" date="2019-11" db="EMBL/GenBank/DDBJ databases">
        <title>Epiphytic Pseudomonas syringae from cherry orchards.</title>
        <authorList>
            <person name="Hulin M.T."/>
        </authorList>
    </citation>
    <scope>NUCLEOTIDE SEQUENCE</scope>
    <source>
        <strain evidence="1">PA-6-9A</strain>
    </source>
</reference>
<organism evidence="1 2">
    <name type="scientific">Pseudomonas syringae</name>
    <dbReference type="NCBI Taxonomy" id="317"/>
    <lineage>
        <taxon>Bacteria</taxon>
        <taxon>Pseudomonadati</taxon>
        <taxon>Pseudomonadota</taxon>
        <taxon>Gammaproteobacteria</taxon>
        <taxon>Pseudomonadales</taxon>
        <taxon>Pseudomonadaceae</taxon>
        <taxon>Pseudomonas</taxon>
    </lineage>
</organism>
<dbReference type="EMBL" id="WKEU01000045">
    <property type="protein sequence ID" value="MCF5063719.1"/>
    <property type="molecule type" value="Genomic_DNA"/>
</dbReference>
<evidence type="ECO:0000313" key="2">
    <source>
        <dbReference type="Proteomes" id="UP000814207"/>
    </source>
</evidence>
<proteinExistence type="predicted"/>
<name>A0A9Q3X5X5_PSESX</name>
<gene>
    <name evidence="1" type="ORF">GIW73_12295</name>
</gene>
<dbReference type="Proteomes" id="UP000814207">
    <property type="component" value="Unassembled WGS sequence"/>
</dbReference>